<dbReference type="SUPFAM" id="SSF52047">
    <property type="entry name" value="RNI-like"/>
    <property type="match status" value="1"/>
</dbReference>
<evidence type="ECO:0008006" key="3">
    <source>
        <dbReference type="Google" id="ProtNLM"/>
    </source>
</evidence>
<dbReference type="EMBL" id="JAACJO010000014">
    <property type="protein sequence ID" value="KAF5350499.1"/>
    <property type="molecule type" value="Genomic_DNA"/>
</dbReference>
<dbReference type="Proteomes" id="UP000559027">
    <property type="component" value="Unassembled WGS sequence"/>
</dbReference>
<reference evidence="1 2" key="1">
    <citation type="journal article" date="2020" name="ISME J.">
        <title>Uncovering the hidden diversity of litter-decomposition mechanisms in mushroom-forming fungi.</title>
        <authorList>
            <person name="Floudas D."/>
            <person name="Bentzer J."/>
            <person name="Ahren D."/>
            <person name="Johansson T."/>
            <person name="Persson P."/>
            <person name="Tunlid A."/>
        </authorList>
    </citation>
    <scope>NUCLEOTIDE SEQUENCE [LARGE SCALE GENOMIC DNA]</scope>
    <source>
        <strain evidence="1 2">CBS 146.42</strain>
    </source>
</reference>
<evidence type="ECO:0000313" key="1">
    <source>
        <dbReference type="EMBL" id="KAF5350499.1"/>
    </source>
</evidence>
<proteinExistence type="predicted"/>
<comment type="caution">
    <text evidence="1">The sequence shown here is derived from an EMBL/GenBank/DDBJ whole genome shotgun (WGS) entry which is preliminary data.</text>
</comment>
<keyword evidence="2" id="KW-1185">Reference proteome</keyword>
<sequence>MELSHDIWHEITDLLAGQSDKRTLFTLVLVSRTLSIIALPALWRDFSSLKEIVFTINSFAPEDDHFIRFHLPDESNGETPDGRWVSSNVDIKPRYLSRACTVLQDLTHRIPERARIRMSEYLSYVRSYVHDPDPDEEGWDEDKDLWPLLPVWLGLDGTLFPHLQHLSIHLFGGYRTEALLSLLCPSIDDLNIEFDEGSVEPETISTILDAVVNVGCDLRRLQFNGQICPSPLISTPSAFKNLRHLEIVINISESLELSSRVSIVDLLSSLPSLNYFYCDTEAYIMPLPGSDVIFHDSLKELDVYGTAFEIETLLLGFRFPFLVGLELLTRQGTPPQLKQLHETITSRSPMIRRYMLLCNHLDPNPPTLTDLIPLFNLALESVICRISEAFTALDMEALVKGFPNLQKLTLLTPTHFCAAEFYTILSQHPRLEDIAIPVDLQDLLSPSALDDTTIPPPSHSPSKSCMWSLRLDSAKNLPSGAPQLEILVKNLLKLFPRLSKVFAMYNPAAAKEMERIILALKTDVV</sequence>
<gene>
    <name evidence="1" type="ORF">D9756_008492</name>
</gene>
<organism evidence="1 2">
    <name type="scientific">Leucocoprinus leucothites</name>
    <dbReference type="NCBI Taxonomy" id="201217"/>
    <lineage>
        <taxon>Eukaryota</taxon>
        <taxon>Fungi</taxon>
        <taxon>Dikarya</taxon>
        <taxon>Basidiomycota</taxon>
        <taxon>Agaricomycotina</taxon>
        <taxon>Agaricomycetes</taxon>
        <taxon>Agaricomycetidae</taxon>
        <taxon>Agaricales</taxon>
        <taxon>Agaricineae</taxon>
        <taxon>Agaricaceae</taxon>
        <taxon>Leucocoprinus</taxon>
    </lineage>
</organism>
<dbReference type="Gene3D" id="3.80.10.10">
    <property type="entry name" value="Ribonuclease Inhibitor"/>
    <property type="match status" value="1"/>
</dbReference>
<evidence type="ECO:0000313" key="2">
    <source>
        <dbReference type="Proteomes" id="UP000559027"/>
    </source>
</evidence>
<dbReference type="AlphaFoldDB" id="A0A8H5D003"/>
<accession>A0A8H5D003</accession>
<name>A0A8H5D003_9AGAR</name>
<protein>
    <recommendedName>
        <fullName evidence="3">F-box domain-containing protein</fullName>
    </recommendedName>
</protein>
<dbReference type="InterPro" id="IPR032675">
    <property type="entry name" value="LRR_dom_sf"/>
</dbReference>